<organism evidence="1 2">
    <name type="scientific">Nitzschia inconspicua</name>
    <dbReference type="NCBI Taxonomy" id="303405"/>
    <lineage>
        <taxon>Eukaryota</taxon>
        <taxon>Sar</taxon>
        <taxon>Stramenopiles</taxon>
        <taxon>Ochrophyta</taxon>
        <taxon>Bacillariophyta</taxon>
        <taxon>Bacillariophyceae</taxon>
        <taxon>Bacillariophycidae</taxon>
        <taxon>Bacillariales</taxon>
        <taxon>Bacillariaceae</taxon>
        <taxon>Nitzschia</taxon>
    </lineage>
</organism>
<comment type="caution">
    <text evidence="1">The sequence shown here is derived from an EMBL/GenBank/DDBJ whole genome shotgun (WGS) entry which is preliminary data.</text>
</comment>
<sequence>MPLTKSQPAQALEHILTNVFDLEAKDPLRAALRDNGFVDIYDLVNMERKHVEDLAYLDEVDGTQQRIPIPWGKREIINVFRDYIIYRHEINEPIGINWTDITMEQFNKFRIDPSYLRARLLAKDGVPVFKPVTNPPAPTTPFMTNDCTPANQLFQKEIERDQSLFPILKTEQPHDSWPRKFEIQAHAQGVAHVVDNKYSPTNPDEKGVFQPIQTFVDAVLESKVHTPKGKEAIREHEATKDAPAAYANLMEHHRKSTAADIEAMKTNITTTTISDGKFKGTASEFLTNWTKQLKPYGNLTGNGSILGEDEKIVHLSRAIATVSELRQVKLTADMLRTSTKNPIDFQHHCRLVSAAAVQFDDSLTHEDDPWDPGDSFHIDTPVSHCEPKAYMSTLRRQRSQSMGSPDHRRNQRILLPTEIWHAFSDEGKLAWDTLPEADRKVILAKIKPTNNPRIVQLHQQKQGEDMEELQDASADSPVETEQCNDKLQDHKAPQLQPSIWATFLAKDKSAHFCRANMFVTTRSVIHRVSSTYVKSNQSPVDRRTNVGIACQDCKVTYVSDRTGDAQGMDNYQLSSISSSTAAGYAVSNKGPVILILNQYALMWRGHSIHSPGQLGWFKNSVCGKSIHVGGMQRIETADDYIIPIGILNGLPYVWMCKPTDKEFDTLPHIVLASDNTRDPDIIDLDHEEHEEEDNQWIDAIEGIHTTFQHTAQLVRTPTGTLLQQMYRSQNPALNVVQKGETVATYELFSGTPAVECGVTRCQWFEGMTTDVTYAHPLQTSTQFVHSLDDNAQFWGAPIKLVSDSTPIDISGRANIVPLTPLFHVTVDTSVLLWCHIWQPVGRALTWKILDAVMSKVLHQLLLRPTSEGALNIRLGTIGGEAPTYVRPTIFSKFLFSKFDDPLNDRTNCTVQMSQGILNKRDSVINDKGDTLVRLIGLIRTTKEIRVHLAVAVNHDGYYKAWLIADRHLTDDHLGSVYYCMASMRSFQIVMSLAELNVLEFWSTDIGNAHLESYPDQENHILIISRDPHGQRALYDLKLSGQGWHDGMHDCLVALVLLPCRAKPDIWMRKNGELQVWEYIVLCIGDLAFVMQHPRVPIGSLTPKLFEFKLKGIGKISDHLRIQFSQDEDRTLQLQQQKYPKKMTEGYVRFFGSKSRTNAYVPLERGDHPEKNLRSFLDEGLFYQSFISALQWIINIGWFNIFPTLITMSFIQDAPRFRHLEKISRIHSCLSFDV</sequence>
<keyword evidence="1" id="KW-0808">Transferase</keyword>
<gene>
    <name evidence="1" type="ORF">IV203_033235</name>
</gene>
<protein>
    <submittedName>
        <fullName evidence="1">Reverse transcriptase RNA-dependent DNA polymerase</fullName>
    </submittedName>
</protein>
<keyword evidence="1" id="KW-0548">Nucleotidyltransferase</keyword>
<accession>A0A9K3PI16</accession>
<proteinExistence type="predicted"/>
<dbReference type="Proteomes" id="UP000693970">
    <property type="component" value="Unassembled WGS sequence"/>
</dbReference>
<keyword evidence="1" id="KW-0695">RNA-directed DNA polymerase</keyword>
<evidence type="ECO:0000313" key="1">
    <source>
        <dbReference type="EMBL" id="KAG7345704.1"/>
    </source>
</evidence>
<keyword evidence="2" id="KW-1185">Reference proteome</keyword>
<reference evidence="1" key="2">
    <citation type="submission" date="2021-04" db="EMBL/GenBank/DDBJ databases">
        <authorList>
            <person name="Podell S."/>
        </authorList>
    </citation>
    <scope>NUCLEOTIDE SEQUENCE</scope>
    <source>
        <strain evidence="1">Hildebrandi</strain>
    </source>
</reference>
<reference evidence="1" key="1">
    <citation type="journal article" date="2021" name="Sci. Rep.">
        <title>Diploid genomic architecture of Nitzschia inconspicua, an elite biomass production diatom.</title>
        <authorList>
            <person name="Oliver A."/>
            <person name="Podell S."/>
            <person name="Pinowska A."/>
            <person name="Traller J.C."/>
            <person name="Smith S.R."/>
            <person name="McClure R."/>
            <person name="Beliaev A."/>
            <person name="Bohutskyi P."/>
            <person name="Hill E.A."/>
            <person name="Rabines A."/>
            <person name="Zheng H."/>
            <person name="Allen L.Z."/>
            <person name="Kuo A."/>
            <person name="Grigoriev I.V."/>
            <person name="Allen A.E."/>
            <person name="Hazlebeck D."/>
            <person name="Allen E.E."/>
        </authorList>
    </citation>
    <scope>NUCLEOTIDE SEQUENCE</scope>
    <source>
        <strain evidence="1">Hildebrandi</strain>
    </source>
</reference>
<dbReference type="AlphaFoldDB" id="A0A9K3PI16"/>
<dbReference type="EMBL" id="JAGRRH010000022">
    <property type="protein sequence ID" value="KAG7345704.1"/>
    <property type="molecule type" value="Genomic_DNA"/>
</dbReference>
<dbReference type="GO" id="GO:0003964">
    <property type="term" value="F:RNA-directed DNA polymerase activity"/>
    <property type="evidence" value="ECO:0007669"/>
    <property type="project" value="UniProtKB-KW"/>
</dbReference>
<name>A0A9K3PI16_9STRA</name>
<evidence type="ECO:0000313" key="2">
    <source>
        <dbReference type="Proteomes" id="UP000693970"/>
    </source>
</evidence>